<feature type="compositionally biased region" description="Polar residues" evidence="1">
    <location>
        <begin position="57"/>
        <end position="68"/>
    </location>
</feature>
<dbReference type="EMBL" id="ML992667">
    <property type="protein sequence ID" value="KAF2214656.1"/>
    <property type="molecule type" value="Genomic_DNA"/>
</dbReference>
<accession>A0A6A6FMD8</accession>
<gene>
    <name evidence="2" type="ORF">CERZMDRAFT_95048</name>
</gene>
<dbReference type="OrthoDB" id="506431at2759"/>
<organism evidence="2 3">
    <name type="scientific">Cercospora zeae-maydis SCOH1-5</name>
    <dbReference type="NCBI Taxonomy" id="717836"/>
    <lineage>
        <taxon>Eukaryota</taxon>
        <taxon>Fungi</taxon>
        <taxon>Dikarya</taxon>
        <taxon>Ascomycota</taxon>
        <taxon>Pezizomycotina</taxon>
        <taxon>Dothideomycetes</taxon>
        <taxon>Dothideomycetidae</taxon>
        <taxon>Mycosphaerellales</taxon>
        <taxon>Mycosphaerellaceae</taxon>
        <taxon>Cercospora</taxon>
    </lineage>
</organism>
<feature type="region of interest" description="Disordered" evidence="1">
    <location>
        <begin position="244"/>
        <end position="388"/>
    </location>
</feature>
<reference evidence="2" key="1">
    <citation type="journal article" date="2020" name="Stud. Mycol.">
        <title>101 Dothideomycetes genomes: a test case for predicting lifestyles and emergence of pathogens.</title>
        <authorList>
            <person name="Haridas S."/>
            <person name="Albert R."/>
            <person name="Binder M."/>
            <person name="Bloem J."/>
            <person name="Labutti K."/>
            <person name="Salamov A."/>
            <person name="Andreopoulos B."/>
            <person name="Baker S."/>
            <person name="Barry K."/>
            <person name="Bills G."/>
            <person name="Bluhm B."/>
            <person name="Cannon C."/>
            <person name="Castanera R."/>
            <person name="Culley D."/>
            <person name="Daum C."/>
            <person name="Ezra D."/>
            <person name="Gonzalez J."/>
            <person name="Henrissat B."/>
            <person name="Kuo A."/>
            <person name="Liang C."/>
            <person name="Lipzen A."/>
            <person name="Lutzoni F."/>
            <person name="Magnuson J."/>
            <person name="Mondo S."/>
            <person name="Nolan M."/>
            <person name="Ohm R."/>
            <person name="Pangilinan J."/>
            <person name="Park H.-J."/>
            <person name="Ramirez L."/>
            <person name="Alfaro M."/>
            <person name="Sun H."/>
            <person name="Tritt A."/>
            <person name="Yoshinaga Y."/>
            <person name="Zwiers L.-H."/>
            <person name="Turgeon B."/>
            <person name="Goodwin S."/>
            <person name="Spatafora J."/>
            <person name="Crous P."/>
            <person name="Grigoriev I."/>
        </authorList>
    </citation>
    <scope>NUCLEOTIDE SEQUENCE</scope>
    <source>
        <strain evidence="2">SCOH1-5</strain>
    </source>
</reference>
<feature type="compositionally biased region" description="Basic and acidic residues" evidence="1">
    <location>
        <begin position="208"/>
        <end position="218"/>
    </location>
</feature>
<feature type="region of interest" description="Disordered" evidence="1">
    <location>
        <begin position="207"/>
        <end position="231"/>
    </location>
</feature>
<name>A0A6A6FMD8_9PEZI</name>
<evidence type="ECO:0008006" key="4">
    <source>
        <dbReference type="Google" id="ProtNLM"/>
    </source>
</evidence>
<feature type="region of interest" description="Disordered" evidence="1">
    <location>
        <begin position="46"/>
        <end position="184"/>
    </location>
</feature>
<feature type="compositionally biased region" description="Polar residues" evidence="1">
    <location>
        <begin position="139"/>
        <end position="151"/>
    </location>
</feature>
<dbReference type="Proteomes" id="UP000799539">
    <property type="component" value="Unassembled WGS sequence"/>
</dbReference>
<protein>
    <recommendedName>
        <fullName evidence="4">Signal peptide-containing protein</fullName>
    </recommendedName>
</protein>
<keyword evidence="3" id="KW-1185">Reference proteome</keyword>
<sequence>MAIHRGIQSALFYYLSCAPCADTRYRKRRKREAALSRAERLALETEEFNAYRHPGEPSSTNPHWQSEIEQGPTLVRRGKKKVATGTGNSQRALQPSRVSSNTSKDPSLADLACRSGSDARADSRSHFRVPQRDDEELWGSSSMLDGSTYASSIRRPPTARTALSGSSRYQATRNPAVNDMHPPTVTKVDKREDVMWMMQPMPVAEVMSGKDRAARSRSDSGASRLSPCSTNLSRQVSAKIIEQKLRAGTPSTAAMSREGSSRSAHRVNEPQRMTVTEHDLSATPSERIHHLSPSRARREDSDQSAGTILRRPELAALRSTRSELPSVLSDSGLPSSARYLAPKENSLPTPPSSSDGATDARDSLVRRSTVAVGVKSGAADSRHKHRESELSIRPELFDSWYTPEFELPKWVAEHTKREVRQRWSMDI</sequence>
<evidence type="ECO:0000256" key="1">
    <source>
        <dbReference type="SAM" id="MobiDB-lite"/>
    </source>
</evidence>
<feature type="compositionally biased region" description="Polar residues" evidence="1">
    <location>
        <begin position="161"/>
        <end position="175"/>
    </location>
</feature>
<evidence type="ECO:0000313" key="3">
    <source>
        <dbReference type="Proteomes" id="UP000799539"/>
    </source>
</evidence>
<proteinExistence type="predicted"/>
<evidence type="ECO:0000313" key="2">
    <source>
        <dbReference type="EMBL" id="KAF2214656.1"/>
    </source>
</evidence>
<feature type="compositionally biased region" description="Polar residues" evidence="1">
    <location>
        <begin position="85"/>
        <end position="105"/>
    </location>
</feature>
<dbReference type="AlphaFoldDB" id="A0A6A6FMD8"/>
<feature type="compositionally biased region" description="Basic and acidic residues" evidence="1">
    <location>
        <begin position="46"/>
        <end position="55"/>
    </location>
</feature>